<dbReference type="EMBL" id="JACOOZ010000006">
    <property type="protein sequence ID" value="MBC5668238.1"/>
    <property type="molecule type" value="Genomic_DNA"/>
</dbReference>
<dbReference type="SUPFAM" id="SSF54862">
    <property type="entry name" value="4Fe-4S ferredoxins"/>
    <property type="match status" value="1"/>
</dbReference>
<feature type="domain" description="4Fe-4S ferredoxin-type" evidence="4">
    <location>
        <begin position="14"/>
        <end position="46"/>
    </location>
</feature>
<keyword evidence="2" id="KW-0408">Iron</keyword>
<dbReference type="Pfam" id="PF13237">
    <property type="entry name" value="Fer4_10"/>
    <property type="match status" value="1"/>
</dbReference>
<evidence type="ECO:0000256" key="2">
    <source>
        <dbReference type="ARBA" id="ARBA00023004"/>
    </source>
</evidence>
<dbReference type="PROSITE" id="PS00198">
    <property type="entry name" value="4FE4S_FER_1"/>
    <property type="match status" value="1"/>
</dbReference>
<comment type="caution">
    <text evidence="5">The sequence shown here is derived from an EMBL/GenBank/DDBJ whole genome shotgun (WGS) entry which is preliminary data.</text>
</comment>
<sequence>MGAVFSILPVLPLFSISRNRDQCIKGCSGCTKVCPSKIGLSDLKEDIQPGDCFMCQKCMNICPKQNVKLGLVKGNGITFIIVRGLILILIMKWAEI</sequence>
<evidence type="ECO:0000313" key="5">
    <source>
        <dbReference type="EMBL" id="MBC5668238.1"/>
    </source>
</evidence>
<evidence type="ECO:0000259" key="4">
    <source>
        <dbReference type="PROSITE" id="PS51379"/>
    </source>
</evidence>
<dbReference type="Gene3D" id="3.30.70.20">
    <property type="match status" value="1"/>
</dbReference>
<name>A0ABR7F3Q7_9FIRM</name>
<evidence type="ECO:0000313" key="6">
    <source>
        <dbReference type="Proteomes" id="UP000597877"/>
    </source>
</evidence>
<dbReference type="RefSeq" id="WP_186840479.1">
    <property type="nucleotide sequence ID" value="NZ_JACOOZ010000006.1"/>
</dbReference>
<evidence type="ECO:0000256" key="1">
    <source>
        <dbReference type="ARBA" id="ARBA00022723"/>
    </source>
</evidence>
<keyword evidence="1" id="KW-0479">Metal-binding</keyword>
<gene>
    <name evidence="5" type="ORF">H8S00_09605</name>
</gene>
<dbReference type="InterPro" id="IPR017900">
    <property type="entry name" value="4Fe4S_Fe_S_CS"/>
</dbReference>
<evidence type="ECO:0000256" key="3">
    <source>
        <dbReference type="ARBA" id="ARBA00023014"/>
    </source>
</evidence>
<dbReference type="PROSITE" id="PS51379">
    <property type="entry name" value="4FE4S_FER_2"/>
    <property type="match status" value="1"/>
</dbReference>
<keyword evidence="6" id="KW-1185">Reference proteome</keyword>
<reference evidence="5 6" key="1">
    <citation type="submission" date="2020-08" db="EMBL/GenBank/DDBJ databases">
        <title>Genome public.</title>
        <authorList>
            <person name="Liu C."/>
            <person name="Sun Q."/>
        </authorList>
    </citation>
    <scope>NUCLEOTIDE SEQUENCE [LARGE SCALE GENOMIC DNA]</scope>
    <source>
        <strain evidence="5 6">BX4</strain>
    </source>
</reference>
<dbReference type="Proteomes" id="UP000597877">
    <property type="component" value="Unassembled WGS sequence"/>
</dbReference>
<proteinExistence type="predicted"/>
<dbReference type="InterPro" id="IPR017896">
    <property type="entry name" value="4Fe4S_Fe-S-bd"/>
</dbReference>
<keyword evidence="3" id="KW-0411">Iron-sulfur</keyword>
<accession>A0ABR7F3Q7</accession>
<organism evidence="5 6">
    <name type="scientific">Eubacterium segne</name>
    <dbReference type="NCBI Taxonomy" id="2763045"/>
    <lineage>
        <taxon>Bacteria</taxon>
        <taxon>Bacillati</taxon>
        <taxon>Bacillota</taxon>
        <taxon>Clostridia</taxon>
        <taxon>Eubacteriales</taxon>
        <taxon>Eubacteriaceae</taxon>
        <taxon>Eubacterium</taxon>
    </lineage>
</organism>
<protein>
    <submittedName>
        <fullName evidence="5">4Fe-4S dicluster domain-containing protein</fullName>
    </submittedName>
</protein>